<keyword evidence="9" id="KW-0540">Nuclease</keyword>
<dbReference type="InterPro" id="IPR012340">
    <property type="entry name" value="NA-bd_OB-fold"/>
</dbReference>
<organism evidence="19 20">
    <name type="scientific">Geodia barretti</name>
    <name type="common">Barrett's horny sponge</name>
    <dbReference type="NCBI Taxonomy" id="519541"/>
    <lineage>
        <taxon>Eukaryota</taxon>
        <taxon>Metazoa</taxon>
        <taxon>Porifera</taxon>
        <taxon>Demospongiae</taxon>
        <taxon>Heteroscleromorpha</taxon>
        <taxon>Tetractinellida</taxon>
        <taxon>Astrophorina</taxon>
        <taxon>Geodiidae</taxon>
        <taxon>Geodia</taxon>
    </lineage>
</organism>
<evidence type="ECO:0000313" key="19">
    <source>
        <dbReference type="EMBL" id="CAI8011110.1"/>
    </source>
</evidence>
<protein>
    <recommendedName>
        <fullName evidence="4">Ribonuclease G</fullName>
    </recommendedName>
</protein>
<dbReference type="SUPFAM" id="SSF50249">
    <property type="entry name" value="Nucleic acid-binding proteins"/>
    <property type="match status" value="1"/>
</dbReference>
<dbReference type="GO" id="GO:0046872">
    <property type="term" value="F:metal ion binding"/>
    <property type="evidence" value="ECO:0007669"/>
    <property type="project" value="UniProtKB-KW"/>
</dbReference>
<dbReference type="Pfam" id="PF20833">
    <property type="entry name" value="RNase_E_G_Thio"/>
    <property type="match status" value="1"/>
</dbReference>
<dbReference type="GO" id="GO:0016787">
    <property type="term" value="F:hydrolase activity"/>
    <property type="evidence" value="ECO:0007669"/>
    <property type="project" value="UniProtKB-KW"/>
</dbReference>
<dbReference type="GO" id="GO:0008033">
    <property type="term" value="P:tRNA processing"/>
    <property type="evidence" value="ECO:0007669"/>
    <property type="project" value="UniProtKB-KW"/>
</dbReference>
<dbReference type="Gene3D" id="3.40.1260.20">
    <property type="entry name" value="Ribonuclease E, catalytic domain"/>
    <property type="match status" value="1"/>
</dbReference>
<keyword evidence="7" id="KW-0820">tRNA-binding</keyword>
<evidence type="ECO:0000259" key="18">
    <source>
        <dbReference type="SMART" id="SM00316"/>
    </source>
</evidence>
<evidence type="ECO:0000256" key="13">
    <source>
        <dbReference type="ARBA" id="ARBA00022801"/>
    </source>
</evidence>
<keyword evidence="10" id="KW-0479">Metal-binding</keyword>
<evidence type="ECO:0000256" key="14">
    <source>
        <dbReference type="ARBA" id="ARBA00022842"/>
    </source>
</evidence>
<evidence type="ECO:0000256" key="2">
    <source>
        <dbReference type="ARBA" id="ARBA00004496"/>
    </source>
</evidence>
<evidence type="ECO:0000256" key="11">
    <source>
        <dbReference type="ARBA" id="ARBA00022730"/>
    </source>
</evidence>
<keyword evidence="8" id="KW-0819">tRNA processing</keyword>
<dbReference type="Gene3D" id="2.40.50.140">
    <property type="entry name" value="Nucleic acid-binding proteins"/>
    <property type="match status" value="1"/>
</dbReference>
<evidence type="ECO:0000256" key="5">
    <source>
        <dbReference type="ARBA" id="ARBA00022490"/>
    </source>
</evidence>
<dbReference type="GO" id="GO:0004540">
    <property type="term" value="F:RNA nuclease activity"/>
    <property type="evidence" value="ECO:0007669"/>
    <property type="project" value="InterPro"/>
</dbReference>
<dbReference type="InterPro" id="IPR003029">
    <property type="entry name" value="S1_domain"/>
</dbReference>
<dbReference type="GO" id="GO:0006364">
    <property type="term" value="P:rRNA processing"/>
    <property type="evidence" value="ECO:0007669"/>
    <property type="project" value="UniProtKB-KW"/>
</dbReference>
<evidence type="ECO:0000256" key="4">
    <source>
        <dbReference type="ARBA" id="ARBA00017719"/>
    </source>
</evidence>
<comment type="cofactor">
    <cofactor evidence="1">
        <name>Mg(2+)</name>
        <dbReference type="ChEBI" id="CHEBI:18420"/>
    </cofactor>
</comment>
<comment type="caution">
    <text evidence="19">The sequence shown here is derived from an EMBL/GenBank/DDBJ whole genome shotgun (WGS) entry which is preliminary data.</text>
</comment>
<reference evidence="19" key="1">
    <citation type="submission" date="2023-03" db="EMBL/GenBank/DDBJ databases">
        <authorList>
            <person name="Steffen K."/>
            <person name="Cardenas P."/>
        </authorList>
    </citation>
    <scope>NUCLEOTIDE SEQUENCE</scope>
</reference>
<dbReference type="SMART" id="SM00316">
    <property type="entry name" value="S1"/>
    <property type="match status" value="1"/>
</dbReference>
<proteinExistence type="inferred from homology"/>
<sequence length="515" mass="58370">MQKEIIISDDEYETRCAVLEDGVLTEIDIERKNDKHTLNNTYKGRVENVLPGMQIAFVNIGLERHAFLHISDIIRDLEEDSSNDDSAKLDLNKKSTNSPKPGRGYPYSISDLIHPNQEILVQVGKEPIGTKGPRVTTCVTLPGRYVVYLPTATNIGVSRRIESAEERQRLRDIAEAIRADVEGGFIIRTSAEGKSEEDFTAEIKYLVGQWKRIVQQSEKMAAPSLVHKEHSFVVRVIRDSFTSEVSRLVIDSKEQYQDAMDYLSSSGSELRSQVKFYDKSTPIFEDYGIDKELKKALSEKIWLKCGGHLVIQQTEAMVSIDVNTGKFVGKKDPDSTILSANLEAVDEVVRQVRLRDLGGIIVIDFIDMDDPEHRRMVYKLLQQALDKDRARTNLLHISDLGLVEMTRQRTRPSLATVLTESCPYCDGHGSVLSADTITIDLLRSIKKAYRKSRKRRLRVVANEHIVSHLLDEKTGRLGQLEKSMNLQIRLQGDADVHLEDYQIFAEGSNREIYLN</sequence>
<evidence type="ECO:0000256" key="3">
    <source>
        <dbReference type="ARBA" id="ARBA00005663"/>
    </source>
</evidence>
<evidence type="ECO:0000256" key="1">
    <source>
        <dbReference type="ARBA" id="ARBA00001946"/>
    </source>
</evidence>
<dbReference type="PANTHER" id="PTHR30001">
    <property type="entry name" value="RIBONUCLEASE"/>
    <property type="match status" value="1"/>
</dbReference>
<evidence type="ECO:0000256" key="10">
    <source>
        <dbReference type="ARBA" id="ARBA00022723"/>
    </source>
</evidence>
<keyword evidence="12" id="KW-0255">Endonuclease</keyword>
<dbReference type="PANTHER" id="PTHR30001:SF0">
    <property type="entry name" value="RIBONUCLEASE G"/>
    <property type="match status" value="1"/>
</dbReference>
<dbReference type="InterPro" id="IPR019307">
    <property type="entry name" value="RNA-bd_AU-1/RNase_E/G"/>
</dbReference>
<evidence type="ECO:0000256" key="8">
    <source>
        <dbReference type="ARBA" id="ARBA00022694"/>
    </source>
</evidence>
<dbReference type="Proteomes" id="UP001174909">
    <property type="component" value="Unassembled WGS sequence"/>
</dbReference>
<dbReference type="GO" id="GO:0005737">
    <property type="term" value="C:cytoplasm"/>
    <property type="evidence" value="ECO:0007669"/>
    <property type="project" value="UniProtKB-SubCell"/>
</dbReference>
<dbReference type="EMBL" id="CASHTH010001080">
    <property type="protein sequence ID" value="CAI8011110.1"/>
    <property type="molecule type" value="Genomic_DNA"/>
</dbReference>
<evidence type="ECO:0000256" key="12">
    <source>
        <dbReference type="ARBA" id="ARBA00022759"/>
    </source>
</evidence>
<keyword evidence="13" id="KW-0378">Hydrolase</keyword>
<dbReference type="GO" id="GO:0019843">
    <property type="term" value="F:rRNA binding"/>
    <property type="evidence" value="ECO:0007669"/>
    <property type="project" value="UniProtKB-KW"/>
</dbReference>
<dbReference type="CDD" id="cd04453">
    <property type="entry name" value="S1_RNase_E"/>
    <property type="match status" value="1"/>
</dbReference>
<comment type="similarity">
    <text evidence="3">Belongs to the RNase E/G family. RNase G subfamily.</text>
</comment>
<evidence type="ECO:0000256" key="9">
    <source>
        <dbReference type="ARBA" id="ARBA00022722"/>
    </source>
</evidence>
<keyword evidence="15" id="KW-0694">RNA-binding</keyword>
<feature type="region of interest" description="Disordered" evidence="17">
    <location>
        <begin position="82"/>
        <end position="104"/>
    </location>
</feature>
<dbReference type="AlphaFoldDB" id="A0AA35WE14"/>
<keyword evidence="6" id="KW-0698">rRNA processing</keyword>
<dbReference type="GO" id="GO:0000049">
    <property type="term" value="F:tRNA binding"/>
    <property type="evidence" value="ECO:0007669"/>
    <property type="project" value="UniProtKB-KW"/>
</dbReference>
<dbReference type="InterPro" id="IPR048583">
    <property type="entry name" value="RNase_E_G_thioredoxin-like"/>
</dbReference>
<comment type="function">
    <text evidence="16">Involved in intercistronic processing of primary transcripts from chloroplast operons. The endonucleolytic activity of the enzyme depends on the number of phosphates at the 5' end, is inhibited by structured RNA, and preferentially cleaves A/U-rich sequences.</text>
</comment>
<feature type="domain" description="S1 motif" evidence="18">
    <location>
        <begin position="37"/>
        <end position="138"/>
    </location>
</feature>
<dbReference type="Pfam" id="PF10150">
    <property type="entry name" value="RNase_E_G"/>
    <property type="match status" value="1"/>
</dbReference>
<name>A0AA35WE14_GEOBA</name>
<accession>A0AA35WE14</accession>
<dbReference type="NCBIfam" id="TIGR00757">
    <property type="entry name" value="RNaseEG"/>
    <property type="match status" value="1"/>
</dbReference>
<keyword evidence="14" id="KW-0460">Magnesium</keyword>
<evidence type="ECO:0000256" key="16">
    <source>
        <dbReference type="ARBA" id="ARBA00023436"/>
    </source>
</evidence>
<evidence type="ECO:0000256" key="15">
    <source>
        <dbReference type="ARBA" id="ARBA00022884"/>
    </source>
</evidence>
<gene>
    <name evidence="19" type="ORF">GBAR_LOCUS7231</name>
</gene>
<keyword evidence="11" id="KW-0699">rRNA-binding</keyword>
<keyword evidence="20" id="KW-1185">Reference proteome</keyword>
<dbReference type="InterPro" id="IPR004659">
    <property type="entry name" value="RNase_E/G"/>
</dbReference>
<evidence type="ECO:0000256" key="17">
    <source>
        <dbReference type="SAM" id="MobiDB-lite"/>
    </source>
</evidence>
<comment type="subcellular location">
    <subcellularLocation>
        <location evidence="2">Cytoplasm</location>
    </subcellularLocation>
</comment>
<dbReference type="GO" id="GO:0004519">
    <property type="term" value="F:endonuclease activity"/>
    <property type="evidence" value="ECO:0007669"/>
    <property type="project" value="UniProtKB-KW"/>
</dbReference>
<evidence type="ECO:0000313" key="20">
    <source>
        <dbReference type="Proteomes" id="UP001174909"/>
    </source>
</evidence>
<evidence type="ECO:0000256" key="7">
    <source>
        <dbReference type="ARBA" id="ARBA00022555"/>
    </source>
</evidence>
<evidence type="ECO:0000256" key="6">
    <source>
        <dbReference type="ARBA" id="ARBA00022552"/>
    </source>
</evidence>
<keyword evidence="5" id="KW-0963">Cytoplasm</keyword>